<dbReference type="AlphaFoldDB" id="A0A6J4K6G7"/>
<name>A0A6J4K6G7_9BACT</name>
<organism evidence="1">
    <name type="scientific">uncultured Gemmatimonadota bacterium</name>
    <dbReference type="NCBI Taxonomy" id="203437"/>
    <lineage>
        <taxon>Bacteria</taxon>
        <taxon>Pseudomonadati</taxon>
        <taxon>Gemmatimonadota</taxon>
        <taxon>environmental samples</taxon>
    </lineage>
</organism>
<sequence length="93" mass="10856">MRRAAIEVALNEPDRKMIPQFRDFGEDVYRALRGLCAESLIDEVDRATDRFTVRDVRRQDIGTVTDAIRRVIRRYGWEDRVSLRRVDAGECAT</sequence>
<evidence type="ECO:0000313" key="1">
    <source>
        <dbReference type="EMBL" id="CAA9297008.1"/>
    </source>
</evidence>
<gene>
    <name evidence="1" type="ORF">AVDCRST_MAG68-68</name>
</gene>
<dbReference type="EMBL" id="CADCTW010000007">
    <property type="protein sequence ID" value="CAA9297008.1"/>
    <property type="molecule type" value="Genomic_DNA"/>
</dbReference>
<proteinExistence type="predicted"/>
<protein>
    <submittedName>
        <fullName evidence="1">Uncharacterized protein</fullName>
    </submittedName>
</protein>
<reference evidence="1" key="1">
    <citation type="submission" date="2020-02" db="EMBL/GenBank/DDBJ databases">
        <authorList>
            <person name="Meier V. D."/>
        </authorList>
    </citation>
    <scope>NUCLEOTIDE SEQUENCE</scope>
    <source>
        <strain evidence="1">AVDCRST_MAG68</strain>
    </source>
</reference>
<accession>A0A6J4K6G7</accession>